<feature type="transmembrane region" description="Helical" evidence="1">
    <location>
        <begin position="155"/>
        <end position="177"/>
    </location>
</feature>
<reference evidence="2 3" key="2">
    <citation type="submission" date="2019-01" db="EMBL/GenBank/DDBJ databases">
        <title>Tautonia sociabilis, a novel thermotolerant planctomycete of Isosphaeraceae family, isolated from a 4000 m deep subterranean habitat.</title>
        <authorList>
            <person name="Kovaleva O.L."/>
            <person name="Elcheninov A.G."/>
            <person name="Van Heerden E."/>
            <person name="Toshchakov S.V."/>
            <person name="Novikov A."/>
            <person name="Bonch-Osmolovskaya E.A."/>
            <person name="Kublanov I.V."/>
        </authorList>
    </citation>
    <scope>NUCLEOTIDE SEQUENCE [LARGE SCALE GENOMIC DNA]</scope>
    <source>
        <strain evidence="2 3">GM2012</strain>
    </source>
</reference>
<name>A0A432MLA8_9BACT</name>
<proteinExistence type="predicted"/>
<dbReference type="OrthoDB" id="9789113at2"/>
<dbReference type="GO" id="GO:0005886">
    <property type="term" value="C:plasma membrane"/>
    <property type="evidence" value="ECO:0007669"/>
    <property type="project" value="TreeGrafter"/>
</dbReference>
<dbReference type="PANTHER" id="PTHR42709">
    <property type="entry name" value="ALKALINE PHOSPHATASE LIKE PROTEIN"/>
    <property type="match status" value="1"/>
</dbReference>
<keyword evidence="1" id="KW-1133">Transmembrane helix</keyword>
<evidence type="ECO:0000313" key="2">
    <source>
        <dbReference type="EMBL" id="RUL87916.1"/>
    </source>
</evidence>
<feature type="transmembrane region" description="Helical" evidence="1">
    <location>
        <begin position="192"/>
        <end position="213"/>
    </location>
</feature>
<feature type="transmembrane region" description="Helical" evidence="1">
    <location>
        <begin position="126"/>
        <end position="143"/>
    </location>
</feature>
<sequence length="214" mass="23947">MYNWVLHWAETPYALPALVVMSFVESSVFPIPPDVLLIPLVLAATTRWWRLAAWCTAASVIGGLFGYLIGFVAWETVGVWIVEHLAHVELVPVNGRPDIAMPPYLLQVIGEDRLGGSYLFQVYDHWNAWIVFIFGLTPLPYKLVTITAGVAQVDLAIFTIASIASRGLRFFVVAWIIRTWGPPAREFVERYFNLLAVAFVLLLIGGFAVVKFVL</sequence>
<feature type="transmembrane region" description="Helical" evidence="1">
    <location>
        <begin position="20"/>
        <end position="44"/>
    </location>
</feature>
<comment type="caution">
    <text evidence="2">The sequence shown here is derived from an EMBL/GenBank/DDBJ whole genome shotgun (WGS) entry which is preliminary data.</text>
</comment>
<dbReference type="Proteomes" id="UP000280296">
    <property type="component" value="Unassembled WGS sequence"/>
</dbReference>
<evidence type="ECO:0000256" key="1">
    <source>
        <dbReference type="SAM" id="Phobius"/>
    </source>
</evidence>
<dbReference type="PANTHER" id="PTHR42709:SF11">
    <property type="entry name" value="DEDA FAMILY PROTEIN"/>
    <property type="match status" value="1"/>
</dbReference>
<gene>
    <name evidence="2" type="ORF">TsocGM_10210</name>
</gene>
<reference evidence="2 3" key="1">
    <citation type="submission" date="2018-12" db="EMBL/GenBank/DDBJ databases">
        <authorList>
            <person name="Toschakov S.V."/>
        </authorList>
    </citation>
    <scope>NUCLEOTIDE SEQUENCE [LARGE SCALE GENOMIC DNA]</scope>
    <source>
        <strain evidence="2 3">GM2012</strain>
    </source>
</reference>
<keyword evidence="3" id="KW-1185">Reference proteome</keyword>
<keyword evidence="1" id="KW-0472">Membrane</keyword>
<evidence type="ECO:0000313" key="3">
    <source>
        <dbReference type="Proteomes" id="UP000280296"/>
    </source>
</evidence>
<keyword evidence="1" id="KW-0812">Transmembrane</keyword>
<feature type="transmembrane region" description="Helical" evidence="1">
    <location>
        <begin position="51"/>
        <end position="74"/>
    </location>
</feature>
<accession>A0A432MLA8</accession>
<organism evidence="2 3">
    <name type="scientific">Tautonia sociabilis</name>
    <dbReference type="NCBI Taxonomy" id="2080755"/>
    <lineage>
        <taxon>Bacteria</taxon>
        <taxon>Pseudomonadati</taxon>
        <taxon>Planctomycetota</taxon>
        <taxon>Planctomycetia</taxon>
        <taxon>Isosphaerales</taxon>
        <taxon>Isosphaeraceae</taxon>
        <taxon>Tautonia</taxon>
    </lineage>
</organism>
<dbReference type="InterPro" id="IPR051311">
    <property type="entry name" value="DedA_domain"/>
</dbReference>
<dbReference type="AlphaFoldDB" id="A0A432MLA8"/>
<protein>
    <submittedName>
        <fullName evidence="2">DedA family protein</fullName>
    </submittedName>
</protein>
<dbReference type="EMBL" id="RYZH01000016">
    <property type="protein sequence ID" value="RUL87916.1"/>
    <property type="molecule type" value="Genomic_DNA"/>
</dbReference>